<dbReference type="Proteomes" id="UP000681720">
    <property type="component" value="Unassembled WGS sequence"/>
</dbReference>
<evidence type="ECO:0000313" key="7">
    <source>
        <dbReference type="EMBL" id="CAF1350559.1"/>
    </source>
</evidence>
<evidence type="ECO:0000313" key="10">
    <source>
        <dbReference type="EMBL" id="CAF3863672.1"/>
    </source>
</evidence>
<keyword evidence="2 5" id="KW-0863">Zinc-finger</keyword>
<dbReference type="EMBL" id="CAJOBJ010001141">
    <property type="protein sequence ID" value="CAF3863672.1"/>
    <property type="molecule type" value="Genomic_DNA"/>
</dbReference>
<dbReference type="PANTHER" id="PTHR23059">
    <property type="entry name" value="CYSTEINE AND HISTIDINE-RICH PROTEIN 1"/>
    <property type="match status" value="1"/>
</dbReference>
<comment type="similarity">
    <text evidence="4">Belongs to the ZFTRAF1 family.</text>
</comment>
<accession>A0A816VEE8</accession>
<dbReference type="InterPro" id="IPR001841">
    <property type="entry name" value="Znf_RING"/>
</dbReference>
<proteinExistence type="inferred from homology"/>
<evidence type="ECO:0000313" key="9">
    <source>
        <dbReference type="EMBL" id="CAF2122819.1"/>
    </source>
</evidence>
<comment type="caution">
    <text evidence="9">The sequence shown here is derived from an EMBL/GenBank/DDBJ whole genome shotgun (WGS) entry which is preliminary data.</text>
</comment>
<evidence type="ECO:0000256" key="4">
    <source>
        <dbReference type="ARBA" id="ARBA00034319"/>
    </source>
</evidence>
<gene>
    <name evidence="11" type="ORF">BYL167_LOCUS6712</name>
    <name evidence="8" type="ORF">CJN711_LOCUS25148</name>
    <name evidence="10" type="ORF">GIL414_LOCUS4633</name>
    <name evidence="7" type="ORF">KQP761_LOCUS7215</name>
    <name evidence="9" type="ORF">MBJ925_LOCUS26214</name>
    <name evidence="12" type="ORF">SMN809_LOCUS7405</name>
</gene>
<dbReference type="EMBL" id="CAJNRE010013927">
    <property type="protein sequence ID" value="CAF2122819.1"/>
    <property type="molecule type" value="Genomic_DNA"/>
</dbReference>
<dbReference type="GO" id="GO:0005634">
    <property type="term" value="C:nucleus"/>
    <property type="evidence" value="ECO:0007669"/>
    <property type="project" value="TreeGrafter"/>
</dbReference>
<dbReference type="PANTHER" id="PTHR23059:SF4">
    <property type="entry name" value="ZINC FINGER TRAF-TYPE-CONTAINING PROTEIN 1"/>
    <property type="match status" value="1"/>
</dbReference>
<evidence type="ECO:0000313" key="13">
    <source>
        <dbReference type="Proteomes" id="UP000663824"/>
    </source>
</evidence>
<dbReference type="AlphaFoldDB" id="A0A816VEE8"/>
<name>A0A816VEE8_9BILA</name>
<reference evidence="9" key="1">
    <citation type="submission" date="2021-02" db="EMBL/GenBank/DDBJ databases">
        <authorList>
            <person name="Nowell W R."/>
        </authorList>
    </citation>
    <scope>NUCLEOTIDE SEQUENCE</scope>
</reference>
<evidence type="ECO:0000256" key="1">
    <source>
        <dbReference type="ARBA" id="ARBA00022723"/>
    </source>
</evidence>
<evidence type="ECO:0000313" key="12">
    <source>
        <dbReference type="EMBL" id="CAF3915852.1"/>
    </source>
</evidence>
<dbReference type="Proteomes" id="UP000663834">
    <property type="component" value="Unassembled WGS sequence"/>
</dbReference>
<dbReference type="SUPFAM" id="SSF49599">
    <property type="entry name" value="TRAF domain-like"/>
    <property type="match status" value="1"/>
</dbReference>
<organism evidence="9 13">
    <name type="scientific">Rotaria magnacalcarata</name>
    <dbReference type="NCBI Taxonomy" id="392030"/>
    <lineage>
        <taxon>Eukaryota</taxon>
        <taxon>Metazoa</taxon>
        <taxon>Spiralia</taxon>
        <taxon>Gnathifera</taxon>
        <taxon>Rotifera</taxon>
        <taxon>Eurotatoria</taxon>
        <taxon>Bdelloidea</taxon>
        <taxon>Philodinida</taxon>
        <taxon>Philodinidae</taxon>
        <taxon>Rotaria</taxon>
    </lineage>
</organism>
<evidence type="ECO:0000313" key="11">
    <source>
        <dbReference type="EMBL" id="CAF3867134.1"/>
    </source>
</evidence>
<dbReference type="EMBL" id="CAJNOV010011818">
    <property type="protein sequence ID" value="CAF1462054.1"/>
    <property type="molecule type" value="Genomic_DNA"/>
</dbReference>
<dbReference type="Gene3D" id="3.30.40.10">
    <property type="entry name" value="Zinc/RING finger domain, C3HC4 (zinc finger)"/>
    <property type="match status" value="2"/>
</dbReference>
<evidence type="ECO:0000259" key="6">
    <source>
        <dbReference type="PROSITE" id="PS50089"/>
    </source>
</evidence>
<keyword evidence="3" id="KW-0862">Zinc</keyword>
<dbReference type="Proteomes" id="UP000676336">
    <property type="component" value="Unassembled WGS sequence"/>
</dbReference>
<evidence type="ECO:0000256" key="2">
    <source>
        <dbReference type="ARBA" id="ARBA00022771"/>
    </source>
</evidence>
<dbReference type="InterPro" id="IPR039338">
    <property type="entry name" value="ZFTRAF1"/>
</dbReference>
<keyword evidence="1" id="KW-0479">Metal-binding</keyword>
<feature type="domain" description="RING-type" evidence="6">
    <location>
        <begin position="204"/>
        <end position="249"/>
    </location>
</feature>
<dbReference type="SUPFAM" id="SSF57850">
    <property type="entry name" value="RING/U-box"/>
    <property type="match status" value="1"/>
</dbReference>
<evidence type="ECO:0000313" key="8">
    <source>
        <dbReference type="EMBL" id="CAF1462054.1"/>
    </source>
</evidence>
<dbReference type="Proteomes" id="UP000681967">
    <property type="component" value="Unassembled WGS sequence"/>
</dbReference>
<dbReference type="EMBL" id="CAJOBI010002135">
    <property type="protein sequence ID" value="CAF3915852.1"/>
    <property type="molecule type" value="Genomic_DNA"/>
</dbReference>
<sequence length="503" mass="57122">MKEVLRSSLRNILQSNGWAKVEAIVSGGDIDEPPLKKHRTITDDRSRSLEDRIRPILSCCKKDKQQLSIIDDVETDNIQSLQKTTDLKTNNTTSIKLLNGQRLSQHEQKQDSSIVKQLNSIQNIWWGSVETLIAEVLRSSLSNMIESNGSTKADEAVSDSVETTISLVNFTGNDIEEPPLKKLRTIADDRSRSLEDRIRPILSCCICLDLSTLSLFQCPNGHLMCSACLHHLIADCMLKDQENACPNCRCKISKRNCTRNLAVEKIISELPTTCAYCTHTCPRGEIKYHESETCPERPTVCEYSLLGCDWVGPSHCLTSHVTTCEYPKKTGQQLLDTIRIRKQEYDAEKTYLETALDLLLTHEIDANDISLTPMHTDDFSAKLYFETSPFKALECEWKLRVCINDHTSHPHTTSTRWLSYQLVLASNISETIKLKFFISKGPYSNLPALKFQPIISHFEFNENNTETEYVNLPISSQECNQILSSSSMKFRFWIIREMSTASL</sequence>
<dbReference type="EMBL" id="CAJOBH010001667">
    <property type="protein sequence ID" value="CAF3867134.1"/>
    <property type="molecule type" value="Genomic_DNA"/>
</dbReference>
<dbReference type="Proteomes" id="UP000663855">
    <property type="component" value="Unassembled WGS sequence"/>
</dbReference>
<evidence type="ECO:0000256" key="3">
    <source>
        <dbReference type="ARBA" id="ARBA00022833"/>
    </source>
</evidence>
<dbReference type="GO" id="GO:0008270">
    <property type="term" value="F:zinc ion binding"/>
    <property type="evidence" value="ECO:0007669"/>
    <property type="project" value="UniProtKB-KW"/>
</dbReference>
<dbReference type="PROSITE" id="PS50089">
    <property type="entry name" value="ZF_RING_2"/>
    <property type="match status" value="1"/>
</dbReference>
<dbReference type="Proteomes" id="UP000663824">
    <property type="component" value="Unassembled WGS sequence"/>
</dbReference>
<evidence type="ECO:0000256" key="5">
    <source>
        <dbReference type="PROSITE-ProRule" id="PRU00175"/>
    </source>
</evidence>
<protein>
    <recommendedName>
        <fullName evidence="6">RING-type domain-containing protein</fullName>
    </recommendedName>
</protein>
<dbReference type="OrthoDB" id="10062218at2759"/>
<dbReference type="EMBL" id="CAJNOW010002428">
    <property type="protein sequence ID" value="CAF1350559.1"/>
    <property type="molecule type" value="Genomic_DNA"/>
</dbReference>
<dbReference type="InterPro" id="IPR013083">
    <property type="entry name" value="Znf_RING/FYVE/PHD"/>
</dbReference>